<dbReference type="RefSeq" id="WP_131307051.1">
    <property type="nucleotide sequence ID" value="NZ_SJJR01000019.1"/>
</dbReference>
<dbReference type="EMBL" id="SJJR01000019">
    <property type="protein sequence ID" value="TCB93379.1"/>
    <property type="molecule type" value="Genomic_DNA"/>
</dbReference>
<dbReference type="Proteomes" id="UP000292274">
    <property type="component" value="Unassembled WGS sequence"/>
</dbReference>
<dbReference type="PRINTS" id="PR00050">
    <property type="entry name" value="COLDSHOCK"/>
</dbReference>
<dbReference type="OrthoDB" id="4382049at2"/>
<dbReference type="Pfam" id="PF00313">
    <property type="entry name" value="CSD"/>
    <property type="match status" value="1"/>
</dbReference>
<dbReference type="InterPro" id="IPR012340">
    <property type="entry name" value="NA-bd_OB-fold"/>
</dbReference>
<dbReference type="PROSITE" id="PS51857">
    <property type="entry name" value="CSD_2"/>
    <property type="match status" value="1"/>
</dbReference>
<feature type="domain" description="CSD" evidence="2">
    <location>
        <begin position="2"/>
        <end position="66"/>
    </location>
</feature>
<name>A0A4R0GDD0_9ACTN</name>
<dbReference type="InterPro" id="IPR002059">
    <property type="entry name" value="CSP_DNA-bd"/>
</dbReference>
<dbReference type="InterPro" id="IPR011129">
    <property type="entry name" value="CSD"/>
</dbReference>
<dbReference type="PANTHER" id="PTHR12962:SF1">
    <property type="entry name" value="COLD SHOCK DOMAIN-CONTAINING PROTEIN CG9705"/>
    <property type="match status" value="1"/>
</dbReference>
<dbReference type="SUPFAM" id="SSF50249">
    <property type="entry name" value="Nucleic acid-binding proteins"/>
    <property type="match status" value="1"/>
</dbReference>
<dbReference type="GO" id="GO:0003730">
    <property type="term" value="F:mRNA 3'-UTR binding"/>
    <property type="evidence" value="ECO:0007669"/>
    <property type="project" value="TreeGrafter"/>
</dbReference>
<keyword evidence="4" id="KW-1185">Reference proteome</keyword>
<evidence type="ECO:0000259" key="2">
    <source>
        <dbReference type="PROSITE" id="PS51857"/>
    </source>
</evidence>
<dbReference type="AlphaFoldDB" id="A0A4R0GDD0"/>
<dbReference type="GO" id="GO:0043488">
    <property type="term" value="P:regulation of mRNA stability"/>
    <property type="evidence" value="ECO:0007669"/>
    <property type="project" value="TreeGrafter"/>
</dbReference>
<dbReference type="GO" id="GO:0005737">
    <property type="term" value="C:cytoplasm"/>
    <property type="evidence" value="ECO:0007669"/>
    <property type="project" value="TreeGrafter"/>
</dbReference>
<dbReference type="CDD" id="cd04458">
    <property type="entry name" value="CSP_CDS"/>
    <property type="match status" value="1"/>
</dbReference>
<organism evidence="3 4">
    <name type="scientific">Micromonospora zingiberis</name>
    <dbReference type="NCBI Taxonomy" id="2053011"/>
    <lineage>
        <taxon>Bacteria</taxon>
        <taxon>Bacillati</taxon>
        <taxon>Actinomycetota</taxon>
        <taxon>Actinomycetes</taxon>
        <taxon>Micromonosporales</taxon>
        <taxon>Micromonosporaceae</taxon>
        <taxon>Micromonospora</taxon>
    </lineage>
</organism>
<protein>
    <submittedName>
        <fullName evidence="3">Cold shock domain-containing protein</fullName>
    </submittedName>
</protein>
<evidence type="ECO:0000313" key="3">
    <source>
        <dbReference type="EMBL" id="TCB93379.1"/>
    </source>
</evidence>
<gene>
    <name evidence="3" type="ORF">E0H26_22830</name>
</gene>
<evidence type="ECO:0000313" key="4">
    <source>
        <dbReference type="Proteomes" id="UP000292274"/>
    </source>
</evidence>
<keyword evidence="1" id="KW-0597">Phosphoprotein</keyword>
<proteinExistence type="predicted"/>
<comment type="caution">
    <text evidence="3">The sequence shown here is derived from an EMBL/GenBank/DDBJ whole genome shotgun (WGS) entry which is preliminary data.</text>
</comment>
<dbReference type="PANTHER" id="PTHR12962">
    <property type="entry name" value="CALCIUM-REGULATED HEAT STABLE PROTEIN CRHSP-24-RELATED"/>
    <property type="match status" value="1"/>
</dbReference>
<dbReference type="SMART" id="SM00357">
    <property type="entry name" value="CSP"/>
    <property type="match status" value="1"/>
</dbReference>
<dbReference type="Gene3D" id="2.40.50.140">
    <property type="entry name" value="Nucleic acid-binding proteins"/>
    <property type="match status" value="1"/>
</dbReference>
<reference evidence="3 4" key="1">
    <citation type="submission" date="2019-02" db="EMBL/GenBank/DDBJ databases">
        <title>Jishengella sp. nov., isolated from a root of Zingiber montanum.</title>
        <authorList>
            <person name="Kuncharoen N."/>
            <person name="Kudo T."/>
            <person name="Masahiro Y."/>
            <person name="Ohkuma M."/>
            <person name="Tanasupawat S."/>
        </authorList>
    </citation>
    <scope>NUCLEOTIDE SEQUENCE [LARGE SCALE GENOMIC DNA]</scope>
    <source>
        <strain evidence="3 4">PLAI 1-1</strain>
    </source>
</reference>
<dbReference type="InterPro" id="IPR052069">
    <property type="entry name" value="Ca-reg_mRNA-binding_domain"/>
</dbReference>
<sequence length="138" mass="15054">MVSVGKIIRFDDVRGYGFIAPSAGGEDVFVHANDFGEHRQLVRVGLPVEYEAVDSDRGLKAVTVRIVESEATAIGNERRSRARVEGDDEMCDVLAPAEFTGAVTEMLLRCSPSLTGAQIIAIRERFAEFGRSHGWVDG</sequence>
<accession>A0A4R0GDD0</accession>
<evidence type="ECO:0000256" key="1">
    <source>
        <dbReference type="ARBA" id="ARBA00022553"/>
    </source>
</evidence>